<comment type="caution">
    <text evidence="3">The sequence shown here is derived from an EMBL/GenBank/DDBJ whole genome shotgun (WGS) entry which is preliminary data.</text>
</comment>
<gene>
    <name evidence="3" type="ORF">FSP39_003935</name>
</gene>
<protein>
    <submittedName>
        <fullName evidence="3">Uncharacterized protein</fullName>
    </submittedName>
</protein>
<keyword evidence="2" id="KW-0732">Signal</keyword>
<accession>A0AA88XG07</accession>
<organism evidence="3 4">
    <name type="scientific">Pinctada imbricata</name>
    <name type="common">Atlantic pearl-oyster</name>
    <name type="synonym">Pinctada martensii</name>
    <dbReference type="NCBI Taxonomy" id="66713"/>
    <lineage>
        <taxon>Eukaryota</taxon>
        <taxon>Metazoa</taxon>
        <taxon>Spiralia</taxon>
        <taxon>Lophotrochozoa</taxon>
        <taxon>Mollusca</taxon>
        <taxon>Bivalvia</taxon>
        <taxon>Autobranchia</taxon>
        <taxon>Pteriomorphia</taxon>
        <taxon>Pterioida</taxon>
        <taxon>Pterioidea</taxon>
        <taxon>Pteriidae</taxon>
        <taxon>Pinctada</taxon>
    </lineage>
</organism>
<sequence>MRDRSYLLAATVLLVNLAKGVNSSRCTNLCNIQEVRCITNCQFSSDDFTSQLQCEMNCSKEEMTCQGKCYTATTPLQVTIQTPGSDRTHHVDTPTKPRTNPKPVVTTTQGRIGVIVG</sequence>
<reference evidence="3" key="1">
    <citation type="submission" date="2019-08" db="EMBL/GenBank/DDBJ databases">
        <title>The improved chromosome-level genome for the pearl oyster Pinctada fucata martensii using PacBio sequencing and Hi-C.</title>
        <authorList>
            <person name="Zheng Z."/>
        </authorList>
    </citation>
    <scope>NUCLEOTIDE SEQUENCE</scope>
    <source>
        <strain evidence="3">ZZ-2019</strain>
        <tissue evidence="3">Adductor muscle</tissue>
    </source>
</reference>
<dbReference type="AlphaFoldDB" id="A0AA88XG07"/>
<feature type="signal peptide" evidence="2">
    <location>
        <begin position="1"/>
        <end position="23"/>
    </location>
</feature>
<evidence type="ECO:0000256" key="2">
    <source>
        <dbReference type="SAM" id="SignalP"/>
    </source>
</evidence>
<feature type="chain" id="PRO_5041721188" evidence="2">
    <location>
        <begin position="24"/>
        <end position="117"/>
    </location>
</feature>
<keyword evidence="4" id="KW-1185">Reference proteome</keyword>
<proteinExistence type="predicted"/>
<dbReference type="Proteomes" id="UP001186944">
    <property type="component" value="Unassembled WGS sequence"/>
</dbReference>
<evidence type="ECO:0000313" key="3">
    <source>
        <dbReference type="EMBL" id="KAK3083838.1"/>
    </source>
</evidence>
<feature type="compositionally biased region" description="Basic and acidic residues" evidence="1">
    <location>
        <begin position="86"/>
        <end position="95"/>
    </location>
</feature>
<evidence type="ECO:0000256" key="1">
    <source>
        <dbReference type="SAM" id="MobiDB-lite"/>
    </source>
</evidence>
<dbReference type="EMBL" id="VSWD01000013">
    <property type="protein sequence ID" value="KAK3083838.1"/>
    <property type="molecule type" value="Genomic_DNA"/>
</dbReference>
<feature type="region of interest" description="Disordered" evidence="1">
    <location>
        <begin position="81"/>
        <end position="102"/>
    </location>
</feature>
<evidence type="ECO:0000313" key="4">
    <source>
        <dbReference type="Proteomes" id="UP001186944"/>
    </source>
</evidence>
<name>A0AA88XG07_PINIB</name>